<name>A0A2P2QZQ9_RHIMU</name>
<reference evidence="1" key="1">
    <citation type="submission" date="2018-02" db="EMBL/GenBank/DDBJ databases">
        <title>Rhizophora mucronata_Transcriptome.</title>
        <authorList>
            <person name="Meera S.P."/>
            <person name="Sreeshan A."/>
            <person name="Augustine A."/>
        </authorList>
    </citation>
    <scope>NUCLEOTIDE SEQUENCE</scope>
    <source>
        <tissue evidence="1">Leaf</tissue>
    </source>
</reference>
<organism evidence="1">
    <name type="scientific">Rhizophora mucronata</name>
    <name type="common">Asiatic mangrove</name>
    <dbReference type="NCBI Taxonomy" id="61149"/>
    <lineage>
        <taxon>Eukaryota</taxon>
        <taxon>Viridiplantae</taxon>
        <taxon>Streptophyta</taxon>
        <taxon>Embryophyta</taxon>
        <taxon>Tracheophyta</taxon>
        <taxon>Spermatophyta</taxon>
        <taxon>Magnoliopsida</taxon>
        <taxon>eudicotyledons</taxon>
        <taxon>Gunneridae</taxon>
        <taxon>Pentapetalae</taxon>
        <taxon>rosids</taxon>
        <taxon>fabids</taxon>
        <taxon>Malpighiales</taxon>
        <taxon>Rhizophoraceae</taxon>
        <taxon>Rhizophora</taxon>
    </lineage>
</organism>
<accession>A0A2P2QZQ9</accession>
<sequence length="30" mass="3607">MIISCHLNYRACSQIIMRRGEEVLPFQFNH</sequence>
<proteinExistence type="predicted"/>
<evidence type="ECO:0000313" key="1">
    <source>
        <dbReference type="EMBL" id="MBX72478.1"/>
    </source>
</evidence>
<protein>
    <submittedName>
        <fullName evidence="1">Uncharacterized protein</fullName>
    </submittedName>
</protein>
<dbReference type="EMBL" id="GGEC01091994">
    <property type="protein sequence ID" value="MBX72478.1"/>
    <property type="molecule type" value="Transcribed_RNA"/>
</dbReference>
<dbReference type="AlphaFoldDB" id="A0A2P2QZQ9"/>